<proteinExistence type="predicted"/>
<feature type="region of interest" description="Disordered" evidence="1">
    <location>
        <begin position="794"/>
        <end position="838"/>
    </location>
</feature>
<evidence type="ECO:0008006" key="4">
    <source>
        <dbReference type="Google" id="ProtNLM"/>
    </source>
</evidence>
<dbReference type="Proteomes" id="UP001202961">
    <property type="component" value="Unassembled WGS sequence"/>
</dbReference>
<evidence type="ECO:0000313" key="2">
    <source>
        <dbReference type="EMBL" id="MCM2371068.1"/>
    </source>
</evidence>
<evidence type="ECO:0000313" key="3">
    <source>
        <dbReference type="Proteomes" id="UP001202961"/>
    </source>
</evidence>
<feature type="compositionally biased region" description="Polar residues" evidence="1">
    <location>
        <begin position="818"/>
        <end position="829"/>
    </location>
</feature>
<organism evidence="2 3">
    <name type="scientific">Aporhodopirellula aestuarii</name>
    <dbReference type="NCBI Taxonomy" id="2950107"/>
    <lineage>
        <taxon>Bacteria</taxon>
        <taxon>Pseudomonadati</taxon>
        <taxon>Planctomycetota</taxon>
        <taxon>Planctomycetia</taxon>
        <taxon>Pirellulales</taxon>
        <taxon>Pirellulaceae</taxon>
        <taxon>Aporhodopirellula</taxon>
    </lineage>
</organism>
<keyword evidence="3" id="KW-1185">Reference proteome</keyword>
<comment type="caution">
    <text evidence="2">The sequence shown here is derived from an EMBL/GenBank/DDBJ whole genome shotgun (WGS) entry which is preliminary data.</text>
</comment>
<name>A0ABT0U2E9_9BACT</name>
<feature type="region of interest" description="Disordered" evidence="1">
    <location>
        <begin position="1"/>
        <end position="145"/>
    </location>
</feature>
<dbReference type="EMBL" id="JAMQBK010000029">
    <property type="protein sequence ID" value="MCM2371068.1"/>
    <property type="molecule type" value="Genomic_DNA"/>
</dbReference>
<sequence length="838" mass="93029">MSEQGKLKKTKKGGFQLERLSKKGKPMSSPVPEPAQWFRPDDVTTEGVDAEYELGPDGNSVVKVTIVGKEPVPPKRSAAPKQKGGRGGGNRPNQNRGGHSTGQRGNGHKKKSRNEMKQAPPSVVERPFHNPYTFLPFGDPTDRRREPTLLTSEEASGDPRYTGTLHLKVTTQRPLMTLNPKPTSGDKDSHRTYAAMTIGNDVIVPATGVRGVLRTLMTIITGGTLGYLNQNSYLCQNRDLPMAVQDGSLTDGHPDADKTKCILARVEEVGTAVKPGRVRIGETKLVLAGDLIKLLGGNQRPDGKGSEQLRNGHAYWIGFDGRGEIEFISPERTDRTPWQVKASGTPVGRDVATADFNRYRDDPDAQRSLHRTDRREWNRLRMLRKREGIFLADESDEAVVTLAPEMWQAYFERHTGDAAKRIQKGDLVWLQLSKDEQFIESIQWARWGREGEQLAELVAKKHAAVLPDHIAVGTRAPDGKVDEITALFGQVNVEQHDKVTSFAGRLRPDNLVFQDGKSKLERNVDLAPMSRPNPGCVAFYRDNDDPKRISQDDGLRGYKVYRVGADGDEPWRWTEQPVFDRDRPADGRTHKLNRTVDLLTAGCIGELQISFRSLSQRELALLMAACHLPWRIGGGKPLGLGLCDVNVVALRDSLGRAMSVEGWTIGAGRIDGWQSDVSEDFSGRMNDYRASQQPIKRLRYPRAAKRTNQGINAGGHIWFTSFAKPRVGRDNTSEPGLETTALERGGKLESRLQKDGIEFDDDSLISGQCLPKFRPDDPMADLLFGYDLQLSHGDLDDLDDFQPGSGPDPKGRGPKNRGPNTNPNRSSRQATKKHRGRR</sequence>
<accession>A0ABT0U2E9</accession>
<evidence type="ECO:0000256" key="1">
    <source>
        <dbReference type="SAM" id="MobiDB-lite"/>
    </source>
</evidence>
<reference evidence="2 3" key="1">
    <citation type="journal article" date="2022" name="Syst. Appl. Microbiol.">
        <title>Rhodopirellula aestuarii sp. nov., a novel member of the genus Rhodopirellula isolated from brackish sediments collected in the Tagus River estuary, Portugal.</title>
        <authorList>
            <person name="Vitorino I.R."/>
            <person name="Klimek D."/>
            <person name="Calusinska M."/>
            <person name="Lobo-da-Cunha A."/>
            <person name="Vasconcelos V."/>
            <person name="Lage O.M."/>
        </authorList>
    </citation>
    <scope>NUCLEOTIDE SEQUENCE [LARGE SCALE GENOMIC DNA]</scope>
    <source>
        <strain evidence="2 3">ICT_H3.1</strain>
    </source>
</reference>
<protein>
    <recommendedName>
        <fullName evidence="4">TIGR03986 family CRISPR-associated RAMP protein</fullName>
    </recommendedName>
</protein>
<gene>
    <name evidence="2" type="ORF">NB063_10650</name>
</gene>
<dbReference type="RefSeq" id="WP_250928711.1">
    <property type="nucleotide sequence ID" value="NZ_JAMQBK010000029.1"/>
</dbReference>